<dbReference type="AlphaFoldDB" id="A0A0D6ETN6"/>
<feature type="region of interest" description="Disordered" evidence="1">
    <location>
        <begin position="78"/>
        <end position="99"/>
    </location>
</feature>
<dbReference type="HOGENOM" id="CLU_2317034_0_0_4"/>
<dbReference type="STRING" id="1581557.BN1208_0080"/>
<keyword evidence="4" id="KW-1185">Reference proteome</keyword>
<reference evidence="4" key="1">
    <citation type="submission" date="2014-12" db="EMBL/GenBank/DDBJ databases">
        <authorList>
            <person name="Salcher M.M."/>
        </authorList>
    </citation>
    <scope>NUCLEOTIDE SEQUENCE [LARGE SCALE GENOMIC DNA]</scope>
    <source>
        <strain evidence="4">MMS-10A-171</strain>
    </source>
</reference>
<evidence type="ECO:0000313" key="3">
    <source>
        <dbReference type="EMBL" id="CEZ18976.1"/>
    </source>
</evidence>
<name>A0A0D6ETN6_9PROT</name>
<dbReference type="RefSeq" id="WP_156157757.1">
    <property type="nucleotide sequence ID" value="NZ_LN827929.1"/>
</dbReference>
<dbReference type="Proteomes" id="UP000064007">
    <property type="component" value="Chromosome 1"/>
</dbReference>
<evidence type="ECO:0000256" key="2">
    <source>
        <dbReference type="SAM" id="SignalP"/>
    </source>
</evidence>
<organism evidence="3 4">
    <name type="scientific">Candidatus Methylopumilus planktonicus</name>
    <dbReference type="NCBI Taxonomy" id="1581557"/>
    <lineage>
        <taxon>Bacteria</taxon>
        <taxon>Pseudomonadati</taxon>
        <taxon>Pseudomonadota</taxon>
        <taxon>Betaproteobacteria</taxon>
        <taxon>Nitrosomonadales</taxon>
        <taxon>Methylophilaceae</taxon>
        <taxon>Candidatus Methylopumilus</taxon>
    </lineage>
</organism>
<evidence type="ECO:0000313" key="4">
    <source>
        <dbReference type="Proteomes" id="UP000064007"/>
    </source>
</evidence>
<feature type="compositionally biased region" description="Basic and acidic residues" evidence="1">
    <location>
        <begin position="90"/>
        <end position="99"/>
    </location>
</feature>
<protein>
    <recommendedName>
        <fullName evidence="5">HNH endonuclease</fullName>
    </recommendedName>
</protein>
<dbReference type="KEGG" id="mbat:BN1208_0080"/>
<feature type="signal peptide" evidence="2">
    <location>
        <begin position="1"/>
        <end position="19"/>
    </location>
</feature>
<sequence>MQKFLFFLITLFFSGLLFAVHSDYCVNCERDKHGRIKRSLEGKKAFKKMQPCPSTGKPFGACPGYIIDHVIPLKRGGIDAPSNMQWQTVEESKEKDKWE</sequence>
<proteinExistence type="predicted"/>
<evidence type="ECO:0000256" key="1">
    <source>
        <dbReference type="SAM" id="MobiDB-lite"/>
    </source>
</evidence>
<evidence type="ECO:0008006" key="5">
    <source>
        <dbReference type="Google" id="ProtNLM"/>
    </source>
</evidence>
<feature type="chain" id="PRO_5002303426" description="HNH endonuclease" evidence="2">
    <location>
        <begin position="20"/>
        <end position="99"/>
    </location>
</feature>
<keyword evidence="2" id="KW-0732">Signal</keyword>
<gene>
    <name evidence="3" type="ORF">BN1208_0080</name>
</gene>
<dbReference type="InterPro" id="IPR003615">
    <property type="entry name" value="HNH_nuc"/>
</dbReference>
<accession>A0A0D6ETN6</accession>
<dbReference type="OrthoDB" id="5292295at2"/>
<dbReference type="CDD" id="cd00085">
    <property type="entry name" value="HNHc"/>
    <property type="match status" value="1"/>
</dbReference>
<dbReference type="EMBL" id="LN827929">
    <property type="protein sequence ID" value="CEZ18976.1"/>
    <property type="molecule type" value="Genomic_DNA"/>
</dbReference>